<accession>A0AAN9WYJ5</accession>
<sequence>MGRVRESTSGFSGARTNKQKPVMRHVGNPSPLDGQRKSSDLFKLAVTDFVVPPRTHSESESEFEFEFEFESQSHYEIFYSRVDGCSCHGGVAQTLIPCHNCAEGTPTQPN</sequence>
<organism evidence="2 3">
    <name type="scientific">Psophocarpus tetragonolobus</name>
    <name type="common">Winged bean</name>
    <name type="synonym">Dolichos tetragonolobus</name>
    <dbReference type="NCBI Taxonomy" id="3891"/>
    <lineage>
        <taxon>Eukaryota</taxon>
        <taxon>Viridiplantae</taxon>
        <taxon>Streptophyta</taxon>
        <taxon>Embryophyta</taxon>
        <taxon>Tracheophyta</taxon>
        <taxon>Spermatophyta</taxon>
        <taxon>Magnoliopsida</taxon>
        <taxon>eudicotyledons</taxon>
        <taxon>Gunneridae</taxon>
        <taxon>Pentapetalae</taxon>
        <taxon>rosids</taxon>
        <taxon>fabids</taxon>
        <taxon>Fabales</taxon>
        <taxon>Fabaceae</taxon>
        <taxon>Papilionoideae</taxon>
        <taxon>50 kb inversion clade</taxon>
        <taxon>NPAAA clade</taxon>
        <taxon>indigoferoid/millettioid clade</taxon>
        <taxon>Phaseoleae</taxon>
        <taxon>Psophocarpus</taxon>
    </lineage>
</organism>
<dbReference type="Proteomes" id="UP001386955">
    <property type="component" value="Unassembled WGS sequence"/>
</dbReference>
<reference evidence="2 3" key="1">
    <citation type="submission" date="2024-01" db="EMBL/GenBank/DDBJ databases">
        <title>The genomes of 5 underutilized Papilionoideae crops provide insights into root nodulation and disease resistanc.</title>
        <authorList>
            <person name="Jiang F."/>
        </authorList>
    </citation>
    <scope>NUCLEOTIDE SEQUENCE [LARGE SCALE GENOMIC DNA]</scope>
    <source>
        <strain evidence="2">DUOXIRENSHENG_FW03</strain>
        <tissue evidence="2">Leaves</tissue>
    </source>
</reference>
<feature type="compositionally biased region" description="Polar residues" evidence="1">
    <location>
        <begin position="7"/>
        <end position="16"/>
    </location>
</feature>
<gene>
    <name evidence="2" type="ORF">VNO78_28642</name>
</gene>
<evidence type="ECO:0000256" key="1">
    <source>
        <dbReference type="SAM" id="MobiDB-lite"/>
    </source>
</evidence>
<dbReference type="AlphaFoldDB" id="A0AAN9WYJ5"/>
<dbReference type="EMBL" id="JAYMYS010000008">
    <property type="protein sequence ID" value="KAK7382977.1"/>
    <property type="molecule type" value="Genomic_DNA"/>
</dbReference>
<evidence type="ECO:0000313" key="2">
    <source>
        <dbReference type="EMBL" id="KAK7382977.1"/>
    </source>
</evidence>
<comment type="caution">
    <text evidence="2">The sequence shown here is derived from an EMBL/GenBank/DDBJ whole genome shotgun (WGS) entry which is preliminary data.</text>
</comment>
<protein>
    <submittedName>
        <fullName evidence="2">Uncharacterized protein</fullName>
    </submittedName>
</protein>
<evidence type="ECO:0000313" key="3">
    <source>
        <dbReference type="Proteomes" id="UP001386955"/>
    </source>
</evidence>
<feature type="region of interest" description="Disordered" evidence="1">
    <location>
        <begin position="1"/>
        <end position="37"/>
    </location>
</feature>
<proteinExistence type="predicted"/>
<keyword evidence="3" id="KW-1185">Reference proteome</keyword>
<name>A0AAN9WYJ5_PSOTE</name>